<keyword evidence="3" id="KW-0472">Membrane</keyword>
<dbReference type="GO" id="GO:0003924">
    <property type="term" value="F:GTPase activity"/>
    <property type="evidence" value="ECO:0007669"/>
    <property type="project" value="InterPro"/>
</dbReference>
<evidence type="ECO:0000259" key="5">
    <source>
        <dbReference type="Pfam" id="PF10396"/>
    </source>
</evidence>
<dbReference type="KEGG" id="tpv:TP04_0026"/>
<dbReference type="Gene3D" id="3.30.1360.120">
    <property type="entry name" value="Probable tRNA modification gtpase trme, domain 1"/>
    <property type="match status" value="1"/>
</dbReference>
<feature type="domain" description="GTP-binding protein TrmE N-terminal" evidence="5">
    <location>
        <begin position="53"/>
        <end position="179"/>
    </location>
</feature>
<dbReference type="GO" id="GO:0005525">
    <property type="term" value="F:GTP binding"/>
    <property type="evidence" value="ECO:0007669"/>
    <property type="project" value="UniProtKB-KW"/>
</dbReference>
<keyword evidence="3" id="KW-1133">Transmembrane helix</keyword>
<dbReference type="Pfam" id="PF01926">
    <property type="entry name" value="MMR_HSR1"/>
    <property type="match status" value="1"/>
</dbReference>
<name>Q4N3G1_THEPA</name>
<dbReference type="InterPro" id="IPR006073">
    <property type="entry name" value="GTP-bd"/>
</dbReference>
<comment type="caution">
    <text evidence="7">The sequence shown here is derived from an EMBL/GenBank/DDBJ whole genome shotgun (WGS) entry which is preliminary data.</text>
</comment>
<dbReference type="VEuPathDB" id="PiroplasmaDB:TpMuguga_04g00026"/>
<dbReference type="InterPro" id="IPR031168">
    <property type="entry name" value="G_TrmE"/>
</dbReference>
<evidence type="ECO:0000259" key="4">
    <source>
        <dbReference type="Pfam" id="PF01926"/>
    </source>
</evidence>
<dbReference type="GO" id="GO:0030488">
    <property type="term" value="P:tRNA methylation"/>
    <property type="evidence" value="ECO:0007669"/>
    <property type="project" value="TreeGrafter"/>
</dbReference>
<evidence type="ECO:0000259" key="6">
    <source>
        <dbReference type="Pfam" id="PF12631"/>
    </source>
</evidence>
<evidence type="ECO:0000313" key="8">
    <source>
        <dbReference type="Proteomes" id="UP000001949"/>
    </source>
</evidence>
<gene>
    <name evidence="7" type="ordered locus">TP04_0026</name>
</gene>
<proteinExistence type="inferred from homology"/>
<dbReference type="InParanoid" id="Q4N3G1"/>
<dbReference type="CDD" id="cd04164">
    <property type="entry name" value="trmE"/>
    <property type="match status" value="1"/>
</dbReference>
<dbReference type="FunCoup" id="Q4N3G1">
    <property type="interactions" value="17"/>
</dbReference>
<dbReference type="Proteomes" id="UP000001949">
    <property type="component" value="Unassembled WGS sequence"/>
</dbReference>
<protein>
    <submittedName>
        <fullName evidence="7">tRNA modification GTPase, putative</fullName>
    </submittedName>
</protein>
<keyword evidence="2" id="KW-0342">GTP-binding</keyword>
<dbReference type="CDD" id="cd14858">
    <property type="entry name" value="TrmE_N"/>
    <property type="match status" value="1"/>
</dbReference>
<dbReference type="Pfam" id="PF12631">
    <property type="entry name" value="MnmE_helical"/>
    <property type="match status" value="1"/>
</dbReference>
<dbReference type="Gene3D" id="1.20.120.430">
    <property type="entry name" value="tRNA modification GTPase MnmE domain 2"/>
    <property type="match status" value="2"/>
</dbReference>
<dbReference type="SUPFAM" id="SSF52540">
    <property type="entry name" value="P-loop containing nucleoside triphosphate hydrolases"/>
    <property type="match status" value="1"/>
</dbReference>
<dbReference type="PANTHER" id="PTHR42714:SF2">
    <property type="entry name" value="TRNA MODIFICATION GTPASE GTPBP3, MITOCHONDRIAL"/>
    <property type="match status" value="1"/>
</dbReference>
<dbReference type="InterPro" id="IPR025867">
    <property type="entry name" value="MnmE_helical"/>
</dbReference>
<dbReference type="SUPFAM" id="SSF103025">
    <property type="entry name" value="Folate-binding domain"/>
    <property type="match status" value="1"/>
</dbReference>
<dbReference type="InterPro" id="IPR027417">
    <property type="entry name" value="P-loop_NTPase"/>
</dbReference>
<dbReference type="InterPro" id="IPR027266">
    <property type="entry name" value="TrmE/GcvT-like"/>
</dbReference>
<dbReference type="GO" id="GO:0002098">
    <property type="term" value="P:tRNA wobble uridine modification"/>
    <property type="evidence" value="ECO:0007669"/>
    <property type="project" value="TreeGrafter"/>
</dbReference>
<accession>Q4N3G1</accession>
<dbReference type="InterPro" id="IPR004520">
    <property type="entry name" value="GTPase_MnmE"/>
</dbReference>
<keyword evidence="1" id="KW-0547">Nucleotide-binding</keyword>
<sequence>MESWVLDWDSFRMFSLLIFISYGICFRISNNLKPISSLKFYSKINDLNVLNETIYGLSSGVPEGGCAVAVIRISGPNSLHTLNLLTKNSDNVPYKPRFVKLCKLYSLINNNLIDDALTLYFKSPNSYTGDDVVEIHTHGNEVIIKELFDNFRHIANNYNIKLRQAEKGEFTRRAYYSNKLNLIQVESINELIRSKNYIQKQNSMLKLNNSLCEIYKRWSNELIDIISKVEGSIDFQEESCSDIILKDKSSILNPIQNLTEEIFKFINDKKETIVDGIKLLLLGPTNSGKSSFINNLFNDDISIVSNIPGTTRDLIRVNYNLDGLNYQITDSAGINNRILDGDTNATESLDNDTIELIGIKKALNEIETSNVILFLFDPVNVNDSFSSLQLFLNLLNEIKIFYSHTCNSLSNTTTPSIPVTDTEGNISDHDHHGLNGVCKKLVYVCINKTDLIENVNYYKNAILDFLNNYKAKNTNGAKSTVLFEDNLKILENTNLDRNVVRNVINLINEDIVNNFNLNSNSVFIDNQRHKSHLNNIIKHLKTIKELLDSSNYDLEIISEYLR</sequence>
<dbReference type="HAMAP" id="MF_00379">
    <property type="entry name" value="GTPase_MnmE"/>
    <property type="match status" value="1"/>
</dbReference>
<dbReference type="OMA" id="FTRRAYY"/>
<dbReference type="Pfam" id="PF10396">
    <property type="entry name" value="TrmE_N"/>
    <property type="match status" value="1"/>
</dbReference>
<keyword evidence="8" id="KW-1185">Reference proteome</keyword>
<feature type="domain" description="MnmE helical" evidence="6">
    <location>
        <begin position="182"/>
        <end position="562"/>
    </location>
</feature>
<dbReference type="Gene3D" id="3.40.50.300">
    <property type="entry name" value="P-loop containing nucleotide triphosphate hydrolases"/>
    <property type="match status" value="2"/>
</dbReference>
<dbReference type="InterPro" id="IPR018948">
    <property type="entry name" value="GTP-bd_TrmE_N"/>
</dbReference>
<dbReference type="STRING" id="5875.Q4N3G1"/>
<evidence type="ECO:0000256" key="2">
    <source>
        <dbReference type="ARBA" id="ARBA00023134"/>
    </source>
</evidence>
<reference evidence="7 8" key="1">
    <citation type="journal article" date="2005" name="Science">
        <title>Genome sequence of Theileria parva, a bovine pathogen that transforms lymphocytes.</title>
        <authorList>
            <person name="Gardner M.J."/>
            <person name="Bishop R."/>
            <person name="Shah T."/>
            <person name="de Villiers E.P."/>
            <person name="Carlton J.M."/>
            <person name="Hall N."/>
            <person name="Ren Q."/>
            <person name="Paulsen I.T."/>
            <person name="Pain A."/>
            <person name="Berriman M."/>
            <person name="Wilson R.J.M."/>
            <person name="Sato S."/>
            <person name="Ralph S.A."/>
            <person name="Mann D.J."/>
            <person name="Xiong Z."/>
            <person name="Shallom S.J."/>
            <person name="Weidman J."/>
            <person name="Jiang L."/>
            <person name="Lynn J."/>
            <person name="Weaver B."/>
            <person name="Shoaibi A."/>
            <person name="Domingo A.R."/>
            <person name="Wasawo D."/>
            <person name="Crabtree J."/>
            <person name="Wortman J.R."/>
            <person name="Haas B."/>
            <person name="Angiuoli S.V."/>
            <person name="Creasy T.H."/>
            <person name="Lu C."/>
            <person name="Suh B."/>
            <person name="Silva J.C."/>
            <person name="Utterback T.R."/>
            <person name="Feldblyum T.V."/>
            <person name="Pertea M."/>
            <person name="Allen J."/>
            <person name="Nierman W.C."/>
            <person name="Taracha E.L.N."/>
            <person name="Salzberg S.L."/>
            <person name="White O.R."/>
            <person name="Fitzhugh H.A."/>
            <person name="Morzaria S."/>
            <person name="Venter J.C."/>
            <person name="Fraser C.M."/>
            <person name="Nene V."/>
        </authorList>
    </citation>
    <scope>NUCLEOTIDE SEQUENCE [LARGE SCALE GENOMIC DNA]</scope>
    <source>
        <strain evidence="7 8">Muguga</strain>
    </source>
</reference>
<evidence type="ECO:0000256" key="1">
    <source>
        <dbReference type="ARBA" id="ARBA00022741"/>
    </source>
</evidence>
<dbReference type="GO" id="GO:0005737">
    <property type="term" value="C:cytoplasm"/>
    <property type="evidence" value="ECO:0007669"/>
    <property type="project" value="TreeGrafter"/>
</dbReference>
<dbReference type="GeneID" id="3500625"/>
<keyword evidence="3" id="KW-0812">Transmembrane</keyword>
<feature type="domain" description="G" evidence="4">
    <location>
        <begin position="280"/>
        <end position="385"/>
    </location>
</feature>
<organism evidence="7 8">
    <name type="scientific">Theileria parva</name>
    <name type="common">East coast fever infection agent</name>
    <dbReference type="NCBI Taxonomy" id="5875"/>
    <lineage>
        <taxon>Eukaryota</taxon>
        <taxon>Sar</taxon>
        <taxon>Alveolata</taxon>
        <taxon>Apicomplexa</taxon>
        <taxon>Aconoidasida</taxon>
        <taxon>Piroplasmida</taxon>
        <taxon>Theileriidae</taxon>
        <taxon>Theileria</taxon>
    </lineage>
</organism>
<evidence type="ECO:0000313" key="7">
    <source>
        <dbReference type="EMBL" id="EAN31378.1"/>
    </source>
</evidence>
<dbReference type="AlphaFoldDB" id="Q4N3G1"/>
<dbReference type="InterPro" id="IPR027368">
    <property type="entry name" value="MnmE_dom2"/>
</dbReference>
<dbReference type="eggNOG" id="KOG1191">
    <property type="taxonomic scope" value="Eukaryota"/>
</dbReference>
<dbReference type="PANTHER" id="PTHR42714">
    <property type="entry name" value="TRNA MODIFICATION GTPASE GTPBP3"/>
    <property type="match status" value="1"/>
</dbReference>
<feature type="transmembrane region" description="Helical" evidence="3">
    <location>
        <begin position="12"/>
        <end position="29"/>
    </location>
</feature>
<evidence type="ECO:0000256" key="3">
    <source>
        <dbReference type="SAM" id="Phobius"/>
    </source>
</evidence>
<dbReference type="EMBL" id="AAGK01000004">
    <property type="protein sequence ID" value="EAN31378.1"/>
    <property type="molecule type" value="Genomic_DNA"/>
</dbReference>